<keyword evidence="2" id="KW-0456">Lyase</keyword>
<dbReference type="InterPro" id="IPR029787">
    <property type="entry name" value="Nucleotide_cyclase"/>
</dbReference>
<feature type="domain" description="Guanylate cyclase" evidence="1">
    <location>
        <begin position="353"/>
        <end position="485"/>
    </location>
</feature>
<dbReference type="SUPFAM" id="SSF55781">
    <property type="entry name" value="GAF domain-like"/>
    <property type="match status" value="1"/>
</dbReference>
<dbReference type="GO" id="GO:0004016">
    <property type="term" value="F:adenylate cyclase activity"/>
    <property type="evidence" value="ECO:0007669"/>
    <property type="project" value="UniProtKB-EC"/>
</dbReference>
<dbReference type="GO" id="GO:0035556">
    <property type="term" value="P:intracellular signal transduction"/>
    <property type="evidence" value="ECO:0007669"/>
    <property type="project" value="InterPro"/>
</dbReference>
<dbReference type="InterPro" id="IPR050697">
    <property type="entry name" value="Adenylyl/Guanylyl_Cyclase_3/4"/>
</dbReference>
<dbReference type="PANTHER" id="PTHR43081">
    <property type="entry name" value="ADENYLATE CYCLASE, TERMINAL-DIFFERENTIATION SPECIFIC-RELATED"/>
    <property type="match status" value="1"/>
</dbReference>
<dbReference type="Proteomes" id="UP000325286">
    <property type="component" value="Chromosome"/>
</dbReference>
<dbReference type="EC" id="4.6.1.1" evidence="2"/>
<dbReference type="Gene3D" id="3.30.450.40">
    <property type="match status" value="1"/>
</dbReference>
<protein>
    <submittedName>
        <fullName evidence="2">Adenylate cyclase 1</fullName>
        <ecNumber evidence="2">4.6.1.1</ecNumber>
    </submittedName>
</protein>
<dbReference type="SUPFAM" id="SSF55073">
    <property type="entry name" value="Nucleotide cyclase"/>
    <property type="match status" value="1"/>
</dbReference>
<dbReference type="InterPro" id="IPR029016">
    <property type="entry name" value="GAF-like_dom_sf"/>
</dbReference>
<dbReference type="OrthoDB" id="9806704at2"/>
<dbReference type="Pfam" id="PF00211">
    <property type="entry name" value="Guanylate_cyc"/>
    <property type="match status" value="1"/>
</dbReference>
<dbReference type="EMBL" id="CP042914">
    <property type="protein sequence ID" value="QEG40553.1"/>
    <property type="molecule type" value="Genomic_DNA"/>
</dbReference>
<keyword evidence="3" id="KW-1185">Reference proteome</keyword>
<sequence length="604" mass="66647">MIHLTVICSGMSVATYELPEVEIGRQQDGEPPPFEMHTGKGVPRVIVAANANRYFPRKLLRLSVEENDLVVRNLHEHVDFEIDGVGTMAPGDVRSFSRPIRIQVSPSIALEVHNDIWSARTQHATRIDDRIESNDASAPMMSFTRMVTDRDIGGRSEAVVQLLRLVLQIREHAAGSDEFFHAATHAAAKALELDRAMVMMRRGEGWECVAEYPRPQADADTAVTRPFSQTLLCSMLLNGKTEFFEPTTAQGGDMALQSLVNLDRGVATPLIGEHHQVIGALCGDRIQQTLGSPPISALEATLLEVIAETVSSGLARRREEENRTRLEQFFTSRVADQLQDNPRLLEGHDATVTVLFCDIRGFSTITQRLGATKTILWINDVLTELSECVLQHDGVLVDYVGDELLAMWGAPGPQADHAQRAVAAAIDMLAKRRPLSDRWHDVVVEEFGFGIGLSTGQARVGNTGSQLKFKYGPLGSTVNIGSRFQGATKYFRVPALATERTVEAMAPASYRRLGQIQVVGIPEPLMAFEIGDNSAAEFAELKEQYEAALDAFEAQRFFEAARRLSSLLERFPKDAPTVLLLSRVVDQLARPGDQFSPVWKLEGK</sequence>
<dbReference type="CDD" id="cd07302">
    <property type="entry name" value="CHD"/>
    <property type="match status" value="1"/>
</dbReference>
<evidence type="ECO:0000313" key="2">
    <source>
        <dbReference type="EMBL" id="QEG40553.1"/>
    </source>
</evidence>
<proteinExistence type="predicted"/>
<dbReference type="KEGG" id="rul:UC8_25680"/>
<evidence type="ECO:0000259" key="1">
    <source>
        <dbReference type="PROSITE" id="PS50125"/>
    </source>
</evidence>
<dbReference type="InterPro" id="IPR001054">
    <property type="entry name" value="A/G_cyclase"/>
</dbReference>
<dbReference type="Gene3D" id="3.30.70.1230">
    <property type="entry name" value="Nucleotide cyclase"/>
    <property type="match status" value="1"/>
</dbReference>
<reference evidence="2 3" key="1">
    <citation type="submission" date="2019-08" db="EMBL/GenBank/DDBJ databases">
        <title>Deep-cultivation of Planctomycetes and their phenomic and genomic characterization uncovers novel biology.</title>
        <authorList>
            <person name="Wiegand S."/>
            <person name="Jogler M."/>
            <person name="Boedeker C."/>
            <person name="Pinto D."/>
            <person name="Vollmers J."/>
            <person name="Rivas-Marin E."/>
            <person name="Kohn T."/>
            <person name="Peeters S.H."/>
            <person name="Heuer A."/>
            <person name="Rast P."/>
            <person name="Oberbeckmann S."/>
            <person name="Bunk B."/>
            <person name="Jeske O."/>
            <person name="Meyerdierks A."/>
            <person name="Storesund J.E."/>
            <person name="Kallscheuer N."/>
            <person name="Luecker S."/>
            <person name="Lage O.M."/>
            <person name="Pohl T."/>
            <person name="Merkel B.J."/>
            <person name="Hornburger P."/>
            <person name="Mueller R.-W."/>
            <person name="Bruemmer F."/>
            <person name="Labrenz M."/>
            <person name="Spormann A.M."/>
            <person name="Op den Camp H."/>
            <person name="Overmann J."/>
            <person name="Amann R."/>
            <person name="Jetten M.S.M."/>
            <person name="Mascher T."/>
            <person name="Medema M.H."/>
            <person name="Devos D.P."/>
            <person name="Kaster A.-K."/>
            <person name="Ovreas L."/>
            <person name="Rohde M."/>
            <person name="Galperin M.Y."/>
            <person name="Jogler C."/>
        </authorList>
    </citation>
    <scope>NUCLEOTIDE SEQUENCE [LARGE SCALE GENOMIC DNA]</scope>
    <source>
        <strain evidence="2 3">UC8</strain>
    </source>
</reference>
<dbReference type="AlphaFoldDB" id="A0A5B9R2M5"/>
<accession>A0A5B9R2M5</accession>
<organism evidence="2 3">
    <name type="scientific">Roseimaritima ulvae</name>
    <dbReference type="NCBI Taxonomy" id="980254"/>
    <lineage>
        <taxon>Bacteria</taxon>
        <taxon>Pseudomonadati</taxon>
        <taxon>Planctomycetota</taxon>
        <taxon>Planctomycetia</taxon>
        <taxon>Pirellulales</taxon>
        <taxon>Pirellulaceae</taxon>
        <taxon>Roseimaritima</taxon>
    </lineage>
</organism>
<name>A0A5B9R2M5_9BACT</name>
<dbReference type="SMART" id="SM00044">
    <property type="entry name" value="CYCc"/>
    <property type="match status" value="1"/>
</dbReference>
<gene>
    <name evidence="2" type="primary">cyaA_1</name>
    <name evidence="2" type="ORF">UC8_25680</name>
</gene>
<dbReference type="PROSITE" id="PS50125">
    <property type="entry name" value="GUANYLATE_CYCLASE_2"/>
    <property type="match status" value="1"/>
</dbReference>
<dbReference type="PANTHER" id="PTHR43081:SF20">
    <property type="entry name" value="TWO-COMPONENT RESPONSE REGULATOR"/>
    <property type="match status" value="1"/>
</dbReference>
<evidence type="ECO:0000313" key="3">
    <source>
        <dbReference type="Proteomes" id="UP000325286"/>
    </source>
</evidence>
<dbReference type="GO" id="GO:0006171">
    <property type="term" value="P:cAMP biosynthetic process"/>
    <property type="evidence" value="ECO:0007669"/>
    <property type="project" value="TreeGrafter"/>
</dbReference>
<dbReference type="RefSeq" id="WP_068139964.1">
    <property type="nucleotide sequence ID" value="NZ_CP042914.1"/>
</dbReference>